<dbReference type="InterPro" id="IPR006153">
    <property type="entry name" value="Cation/H_exchanger_TM"/>
</dbReference>
<evidence type="ECO:0000256" key="9">
    <source>
        <dbReference type="ARBA" id="ARBA00038341"/>
    </source>
</evidence>
<comment type="subcellular location">
    <subcellularLocation>
        <location evidence="1">Membrane</location>
        <topology evidence="1">Multi-pass membrane protein</topology>
    </subcellularLocation>
</comment>
<name>A0A5B6Z791_DAVIN</name>
<feature type="transmembrane region" description="Helical" evidence="10">
    <location>
        <begin position="176"/>
        <end position="195"/>
    </location>
</feature>
<evidence type="ECO:0000256" key="6">
    <source>
        <dbReference type="ARBA" id="ARBA00022989"/>
    </source>
</evidence>
<dbReference type="PANTHER" id="PTHR32468">
    <property type="entry name" value="CATION/H + ANTIPORTER"/>
    <property type="match status" value="1"/>
</dbReference>
<keyword evidence="8 10" id="KW-0472">Membrane</keyword>
<evidence type="ECO:0000256" key="5">
    <source>
        <dbReference type="ARBA" id="ARBA00022958"/>
    </source>
</evidence>
<protein>
    <recommendedName>
        <fullName evidence="11">Cation/H+ exchanger transmembrane domain-containing protein</fullName>
    </recommendedName>
</protein>
<dbReference type="GO" id="GO:0015297">
    <property type="term" value="F:antiporter activity"/>
    <property type="evidence" value="ECO:0007669"/>
    <property type="project" value="InterPro"/>
</dbReference>
<evidence type="ECO:0000256" key="2">
    <source>
        <dbReference type="ARBA" id="ARBA00022448"/>
    </source>
</evidence>
<feature type="transmembrane region" description="Helical" evidence="10">
    <location>
        <begin position="50"/>
        <end position="68"/>
    </location>
</feature>
<dbReference type="GO" id="GO:0006885">
    <property type="term" value="P:regulation of pH"/>
    <property type="evidence" value="ECO:0007669"/>
    <property type="project" value="TreeGrafter"/>
</dbReference>
<dbReference type="PANTHER" id="PTHR32468:SF22">
    <property type="entry name" value="CATION_H(+) ANTIPORTER 3-LIKE"/>
    <property type="match status" value="1"/>
</dbReference>
<feature type="transmembrane region" description="Helical" evidence="10">
    <location>
        <begin position="142"/>
        <end position="164"/>
    </location>
</feature>
<comment type="similarity">
    <text evidence="9">Belongs to the monovalent cation:proton antiporter 2 (CPA2) transporter (TC 2.A.37) family. CHX (TC 2.A.37.4) subfamily.</text>
</comment>
<dbReference type="GO" id="GO:1902600">
    <property type="term" value="P:proton transmembrane transport"/>
    <property type="evidence" value="ECO:0007669"/>
    <property type="project" value="InterPro"/>
</dbReference>
<proteinExistence type="inferred from homology"/>
<evidence type="ECO:0000256" key="1">
    <source>
        <dbReference type="ARBA" id="ARBA00004141"/>
    </source>
</evidence>
<dbReference type="InterPro" id="IPR050794">
    <property type="entry name" value="CPA2_transporter"/>
</dbReference>
<dbReference type="EMBL" id="GHES01009568">
    <property type="protein sequence ID" value="MPA40127.1"/>
    <property type="molecule type" value="Transcribed_RNA"/>
</dbReference>
<feature type="transmembrane region" description="Helical" evidence="10">
    <location>
        <begin position="207"/>
        <end position="231"/>
    </location>
</feature>
<accession>A0A5B6Z791</accession>
<keyword evidence="4 10" id="KW-0812">Transmembrane</keyword>
<feature type="transmembrane region" description="Helical" evidence="10">
    <location>
        <begin position="110"/>
        <end position="130"/>
    </location>
</feature>
<dbReference type="GO" id="GO:0016020">
    <property type="term" value="C:membrane"/>
    <property type="evidence" value="ECO:0007669"/>
    <property type="project" value="UniProtKB-SubCell"/>
</dbReference>
<feature type="transmembrane region" description="Helical" evidence="10">
    <location>
        <begin position="80"/>
        <end position="98"/>
    </location>
</feature>
<keyword evidence="7" id="KW-0406">Ion transport</keyword>
<evidence type="ECO:0000259" key="11">
    <source>
        <dbReference type="Pfam" id="PF00999"/>
    </source>
</evidence>
<evidence type="ECO:0000313" key="12">
    <source>
        <dbReference type="EMBL" id="MPA40127.1"/>
    </source>
</evidence>
<dbReference type="Pfam" id="PF00999">
    <property type="entry name" value="Na_H_Exchanger"/>
    <property type="match status" value="1"/>
</dbReference>
<reference evidence="12" key="1">
    <citation type="submission" date="2019-08" db="EMBL/GenBank/DDBJ databases">
        <title>Reference gene set and small RNA set construction with multiple tissues from Davidia involucrata Baill.</title>
        <authorList>
            <person name="Yang H."/>
            <person name="Zhou C."/>
            <person name="Li G."/>
            <person name="Wang J."/>
            <person name="Gao P."/>
            <person name="Wang M."/>
            <person name="Wang R."/>
            <person name="Zhao Y."/>
        </authorList>
    </citation>
    <scope>NUCLEOTIDE SEQUENCE</scope>
    <source>
        <tissue evidence="12">Mixed with DoveR01_LX</tissue>
    </source>
</reference>
<dbReference type="AlphaFoldDB" id="A0A5B6Z791"/>
<feature type="transmembrane region" description="Helical" evidence="10">
    <location>
        <begin position="356"/>
        <end position="377"/>
    </location>
</feature>
<keyword evidence="3" id="KW-0633">Potassium transport</keyword>
<feature type="transmembrane region" description="Helical" evidence="10">
    <location>
        <begin position="278"/>
        <end position="308"/>
    </location>
</feature>
<feature type="transmembrane region" description="Helical" evidence="10">
    <location>
        <begin position="389"/>
        <end position="408"/>
    </location>
</feature>
<evidence type="ECO:0000256" key="4">
    <source>
        <dbReference type="ARBA" id="ARBA00022692"/>
    </source>
</evidence>
<gene>
    <name evidence="12" type="ORF">Din_009568</name>
</gene>
<dbReference type="GO" id="GO:0006813">
    <property type="term" value="P:potassium ion transport"/>
    <property type="evidence" value="ECO:0007669"/>
    <property type="project" value="UniProtKB-KW"/>
</dbReference>
<keyword evidence="6 10" id="KW-1133">Transmembrane helix</keyword>
<dbReference type="Gene3D" id="1.20.1530.20">
    <property type="match status" value="1"/>
</dbReference>
<feature type="transmembrane region" description="Helical" evidence="10">
    <location>
        <begin position="328"/>
        <end position="344"/>
    </location>
</feature>
<evidence type="ECO:0000256" key="3">
    <source>
        <dbReference type="ARBA" id="ARBA00022538"/>
    </source>
</evidence>
<dbReference type="InterPro" id="IPR038770">
    <property type="entry name" value="Na+/solute_symporter_sf"/>
</dbReference>
<evidence type="ECO:0000256" key="8">
    <source>
        <dbReference type="ARBA" id="ARBA00023136"/>
    </source>
</evidence>
<keyword evidence="5" id="KW-0630">Potassium</keyword>
<feature type="domain" description="Cation/H+ exchanger transmembrane" evidence="11">
    <location>
        <begin position="64"/>
        <end position="405"/>
    </location>
</feature>
<evidence type="ECO:0000256" key="10">
    <source>
        <dbReference type="SAM" id="Phobius"/>
    </source>
</evidence>
<evidence type="ECO:0000256" key="7">
    <source>
        <dbReference type="ARBA" id="ARBA00023065"/>
    </source>
</evidence>
<sequence>MEVGRPPPDAARLPNRWNELCRIDLTPHHSPSLWKLKNAESLLDFVLPRLQLQLAVIFLVTQSLYLLFKRFNFSRIVSEILAGVILGPTILGAIFPNFTKTLFPAEGDIYLELLAKIGFMFFMFLIGVKMDPCLIVKSGKKAWFIGASATFIPTIIALGISPLIDLVGFNEIPAVKSVIAIQTLTPFPVIACLLIDLEIMNSELGRLALASALVRELLGTAVSTGFTLLKVIVQVSPGMGGQTLFLCLALVLAIVFLGHPVFLWIISQTQEGKPVKGVYIAFILFAVLLSAIISENLGLLYHFGPFILGLTVPDGPPLGSTLVERLDTFIYGLFAPVLLTFCGMKSNLLVVYNLKFMGTLWIVILASALVKFTANLFPALLCKLPVKDAFTLALIMSTQGIVELARFLTQWENMHRH</sequence>
<feature type="transmembrane region" description="Helical" evidence="10">
    <location>
        <begin position="243"/>
        <end position="266"/>
    </location>
</feature>
<organism evidence="12">
    <name type="scientific">Davidia involucrata</name>
    <name type="common">Dove tree</name>
    <dbReference type="NCBI Taxonomy" id="16924"/>
    <lineage>
        <taxon>Eukaryota</taxon>
        <taxon>Viridiplantae</taxon>
        <taxon>Streptophyta</taxon>
        <taxon>Embryophyta</taxon>
        <taxon>Tracheophyta</taxon>
        <taxon>Spermatophyta</taxon>
        <taxon>Magnoliopsida</taxon>
        <taxon>eudicotyledons</taxon>
        <taxon>Gunneridae</taxon>
        <taxon>Pentapetalae</taxon>
        <taxon>asterids</taxon>
        <taxon>Cornales</taxon>
        <taxon>Nyssaceae</taxon>
        <taxon>Davidia</taxon>
    </lineage>
</organism>
<keyword evidence="2" id="KW-0813">Transport</keyword>
<dbReference type="GO" id="GO:0012505">
    <property type="term" value="C:endomembrane system"/>
    <property type="evidence" value="ECO:0007669"/>
    <property type="project" value="TreeGrafter"/>
</dbReference>